<keyword evidence="1" id="KW-0472">Membrane</keyword>
<evidence type="ECO:0000256" key="1">
    <source>
        <dbReference type="SAM" id="Phobius"/>
    </source>
</evidence>
<reference evidence="2 3" key="1">
    <citation type="journal article" date="2012" name="Int. J. Syst. Evol. Microbiol.">
        <title>Vibrio caribbeanicus sp. nov., isolated from the marine sponge Scleritoderma cyanea.</title>
        <authorList>
            <person name="Hoffmann M."/>
            <person name="Monday S.R."/>
            <person name="Allard M.W."/>
            <person name="Strain E.A."/>
            <person name="Whittaker P."/>
            <person name="Naum M."/>
            <person name="McCarthy P.J."/>
            <person name="Lopez J.V."/>
            <person name="Fischer M."/>
            <person name="Brown E.W."/>
        </authorList>
    </citation>
    <scope>NUCLEOTIDE SEQUENCE [LARGE SCALE GENOMIC DNA]</scope>
    <source>
        <strain evidence="2 3">LMG 20546</strain>
    </source>
</reference>
<accession>E8M0I4</accession>
<organism evidence="2 3">
    <name type="scientific">Vibrio brasiliensis LMG 20546</name>
    <dbReference type="NCBI Taxonomy" id="945543"/>
    <lineage>
        <taxon>Bacteria</taxon>
        <taxon>Pseudomonadati</taxon>
        <taxon>Pseudomonadota</taxon>
        <taxon>Gammaproteobacteria</taxon>
        <taxon>Vibrionales</taxon>
        <taxon>Vibrionaceae</taxon>
        <taxon>Vibrio</taxon>
        <taxon>Vibrio oreintalis group</taxon>
    </lineage>
</organism>
<keyword evidence="1" id="KW-1133">Transmembrane helix</keyword>
<evidence type="ECO:0000313" key="2">
    <source>
        <dbReference type="EMBL" id="EGA63509.1"/>
    </source>
</evidence>
<evidence type="ECO:0000313" key="3">
    <source>
        <dbReference type="Proteomes" id="UP000004371"/>
    </source>
</evidence>
<protein>
    <submittedName>
        <fullName evidence="2">Uncharacterized protein</fullName>
    </submittedName>
</protein>
<keyword evidence="3" id="KW-1185">Reference proteome</keyword>
<keyword evidence="1" id="KW-0812">Transmembrane</keyword>
<sequence>MATLSTLTHDLANIFTLDTALYILAIIIGYGVAATYWAHLVRVHQVNVARSRGGNFAVSKENCDDSSSSYLWHEFICIYSRHQTSEKDQECDKRRRSHFAKKIK</sequence>
<dbReference type="EMBL" id="AEVS01000116">
    <property type="protein sequence ID" value="EGA63509.1"/>
    <property type="molecule type" value="Genomic_DNA"/>
</dbReference>
<dbReference type="Proteomes" id="UP000004371">
    <property type="component" value="Unassembled WGS sequence"/>
</dbReference>
<dbReference type="AlphaFoldDB" id="E8M0I4"/>
<name>E8M0I4_9VIBR</name>
<feature type="transmembrane region" description="Helical" evidence="1">
    <location>
        <begin position="20"/>
        <end position="41"/>
    </location>
</feature>
<proteinExistence type="predicted"/>
<comment type="caution">
    <text evidence="2">The sequence shown here is derived from an EMBL/GenBank/DDBJ whole genome shotgun (WGS) entry which is preliminary data.</text>
</comment>
<gene>
    <name evidence="2" type="ORF">VIBR0546_09464</name>
</gene>